<dbReference type="Proteomes" id="UP000827872">
    <property type="component" value="Linkage Group LG03"/>
</dbReference>
<evidence type="ECO:0000313" key="1">
    <source>
        <dbReference type="EMBL" id="KAH7993414.1"/>
    </source>
</evidence>
<reference evidence="1" key="1">
    <citation type="submission" date="2021-08" db="EMBL/GenBank/DDBJ databases">
        <title>The first chromosome-level gecko genome reveals the dynamic sex chromosomes of Neotropical dwarf geckos (Sphaerodactylidae: Sphaerodactylus).</title>
        <authorList>
            <person name="Pinto B.J."/>
            <person name="Keating S.E."/>
            <person name="Gamble T."/>
        </authorList>
    </citation>
    <scope>NUCLEOTIDE SEQUENCE</scope>
    <source>
        <strain evidence="1">TG3544</strain>
    </source>
</reference>
<dbReference type="EMBL" id="CM037616">
    <property type="protein sequence ID" value="KAH7993414.1"/>
    <property type="molecule type" value="Genomic_DNA"/>
</dbReference>
<evidence type="ECO:0000313" key="2">
    <source>
        <dbReference type="Proteomes" id="UP000827872"/>
    </source>
</evidence>
<proteinExistence type="predicted"/>
<gene>
    <name evidence="1" type="ORF">K3G42_030934</name>
</gene>
<accession>A0ACB8EL55</accession>
<organism evidence="1 2">
    <name type="scientific">Sphaerodactylus townsendi</name>
    <dbReference type="NCBI Taxonomy" id="933632"/>
    <lineage>
        <taxon>Eukaryota</taxon>
        <taxon>Metazoa</taxon>
        <taxon>Chordata</taxon>
        <taxon>Craniata</taxon>
        <taxon>Vertebrata</taxon>
        <taxon>Euteleostomi</taxon>
        <taxon>Lepidosauria</taxon>
        <taxon>Squamata</taxon>
        <taxon>Bifurcata</taxon>
        <taxon>Gekkota</taxon>
        <taxon>Sphaerodactylidae</taxon>
        <taxon>Sphaerodactylus</taxon>
    </lineage>
</organism>
<comment type="caution">
    <text evidence="1">The sequence shown here is derived from an EMBL/GenBank/DDBJ whole genome shotgun (WGS) entry which is preliminary data.</text>
</comment>
<sequence>MGLEGCQKWEGIKAWGRGSLDPFKWYSSTKETGGSWLSMPDPSPFTGSHKTSIRPPPPISMPLAPCGTAPTLLPRIEWEDALPPGSCRRTLGPGRRLHPGPGGFFQHEGSANLNAISARRGGGNGASVPSECPLLRLQTFKKNGEGT</sequence>
<keyword evidence="2" id="KW-1185">Reference proteome</keyword>
<name>A0ACB8EL55_9SAUR</name>
<protein>
    <submittedName>
        <fullName evidence="1">Uncharacterized protein</fullName>
    </submittedName>
</protein>